<comment type="caution">
    <text evidence="2">The sequence shown here is derived from an EMBL/GenBank/DDBJ whole genome shotgun (WGS) entry which is preliminary data.</text>
</comment>
<accession>A0A4Z2FLV0</accession>
<protein>
    <submittedName>
        <fullName evidence="2">Uncharacterized protein</fullName>
    </submittedName>
</protein>
<feature type="compositionally biased region" description="Low complexity" evidence="1">
    <location>
        <begin position="1"/>
        <end position="17"/>
    </location>
</feature>
<keyword evidence="3" id="KW-1185">Reference proteome</keyword>
<gene>
    <name evidence="2" type="ORF">EYF80_047682</name>
</gene>
<organism evidence="2 3">
    <name type="scientific">Liparis tanakae</name>
    <name type="common">Tanaka's snailfish</name>
    <dbReference type="NCBI Taxonomy" id="230148"/>
    <lineage>
        <taxon>Eukaryota</taxon>
        <taxon>Metazoa</taxon>
        <taxon>Chordata</taxon>
        <taxon>Craniata</taxon>
        <taxon>Vertebrata</taxon>
        <taxon>Euteleostomi</taxon>
        <taxon>Actinopterygii</taxon>
        <taxon>Neopterygii</taxon>
        <taxon>Teleostei</taxon>
        <taxon>Neoteleostei</taxon>
        <taxon>Acanthomorphata</taxon>
        <taxon>Eupercaria</taxon>
        <taxon>Perciformes</taxon>
        <taxon>Cottioidei</taxon>
        <taxon>Cottales</taxon>
        <taxon>Liparidae</taxon>
        <taxon>Liparis</taxon>
    </lineage>
</organism>
<feature type="region of interest" description="Disordered" evidence="1">
    <location>
        <begin position="1"/>
        <end position="41"/>
    </location>
</feature>
<evidence type="ECO:0000256" key="1">
    <source>
        <dbReference type="SAM" id="MobiDB-lite"/>
    </source>
</evidence>
<dbReference type="Proteomes" id="UP000314294">
    <property type="component" value="Unassembled WGS sequence"/>
</dbReference>
<evidence type="ECO:0000313" key="3">
    <source>
        <dbReference type="Proteomes" id="UP000314294"/>
    </source>
</evidence>
<sequence>MLSPSSSGSGARTRSSAFLRWKQPRLSDASTSSMGELAAEKQQGENFLTCESPGRGNAGDQETGHRGQRRVDGALRGRSRAAADVRASHLLEAAQSVQGPLAILTHAGAARGVAVFLRVLSLDRKHTLLAVMRPLRASSCRVLCCRTTISSSLRGGVGAAGPSSPFMASGLSKAS</sequence>
<dbReference type="EMBL" id="SRLO01001057">
    <property type="protein sequence ID" value="TNN42139.1"/>
    <property type="molecule type" value="Genomic_DNA"/>
</dbReference>
<evidence type="ECO:0000313" key="2">
    <source>
        <dbReference type="EMBL" id="TNN42139.1"/>
    </source>
</evidence>
<name>A0A4Z2FLV0_9TELE</name>
<proteinExistence type="predicted"/>
<dbReference type="AlphaFoldDB" id="A0A4Z2FLV0"/>
<reference evidence="2 3" key="1">
    <citation type="submission" date="2019-03" db="EMBL/GenBank/DDBJ databases">
        <title>First draft genome of Liparis tanakae, snailfish: a comprehensive survey of snailfish specific genes.</title>
        <authorList>
            <person name="Kim W."/>
            <person name="Song I."/>
            <person name="Jeong J.-H."/>
            <person name="Kim D."/>
            <person name="Kim S."/>
            <person name="Ryu S."/>
            <person name="Song J.Y."/>
            <person name="Lee S.K."/>
        </authorList>
    </citation>
    <scope>NUCLEOTIDE SEQUENCE [LARGE SCALE GENOMIC DNA]</scope>
    <source>
        <tissue evidence="2">Muscle</tissue>
    </source>
</reference>